<keyword evidence="1" id="KW-0812">Transmembrane</keyword>
<dbReference type="OrthoDB" id="5429634at2759"/>
<reference evidence="3" key="1">
    <citation type="journal article" date="2013" name="Mol. Plant Microbe Interact.">
        <title>Global aspects of pacC regulation of pathogenicity genes in Colletotrichum gloeosporioides as revealed by transcriptome analysis.</title>
        <authorList>
            <person name="Alkan N."/>
            <person name="Meng X."/>
            <person name="Friedlander G."/>
            <person name="Reuveni E."/>
            <person name="Sukno S."/>
            <person name="Sherman A."/>
            <person name="Thon M."/>
            <person name="Fluhr R."/>
            <person name="Prusky D."/>
        </authorList>
    </citation>
    <scope>NUCLEOTIDE SEQUENCE [LARGE SCALE GENOMIC DNA]</scope>
    <source>
        <strain evidence="3">Cg-14</strain>
    </source>
</reference>
<evidence type="ECO:0000313" key="2">
    <source>
        <dbReference type="EMBL" id="EQB58659.1"/>
    </source>
</evidence>
<dbReference type="STRING" id="1237896.T0L2H1"/>
<protein>
    <submittedName>
        <fullName evidence="2">Uncharacterized protein</fullName>
    </submittedName>
</protein>
<evidence type="ECO:0000256" key="1">
    <source>
        <dbReference type="SAM" id="Phobius"/>
    </source>
</evidence>
<evidence type="ECO:0000313" key="3">
    <source>
        <dbReference type="Proteomes" id="UP000015530"/>
    </source>
</evidence>
<comment type="caution">
    <text evidence="2">The sequence shown here is derived from an EMBL/GenBank/DDBJ whole genome shotgun (WGS) entry which is preliminary data.</text>
</comment>
<keyword evidence="1" id="KW-1133">Transmembrane helix</keyword>
<gene>
    <name evidence="2" type="ORF">CGLO_01063</name>
</gene>
<dbReference type="PANTHER" id="PTHR35395">
    <property type="entry name" value="DUF6536 DOMAIN-CONTAINING PROTEIN"/>
    <property type="match status" value="1"/>
</dbReference>
<feature type="transmembrane region" description="Helical" evidence="1">
    <location>
        <begin position="333"/>
        <end position="354"/>
    </location>
</feature>
<feature type="transmembrane region" description="Helical" evidence="1">
    <location>
        <begin position="227"/>
        <end position="246"/>
    </location>
</feature>
<dbReference type="OMA" id="LWYSAQC"/>
<organism evidence="2 3">
    <name type="scientific">Colletotrichum gloeosporioides (strain Cg-14)</name>
    <name type="common">Anthracnose fungus</name>
    <name type="synonym">Glomerella cingulata</name>
    <dbReference type="NCBI Taxonomy" id="1237896"/>
    <lineage>
        <taxon>Eukaryota</taxon>
        <taxon>Fungi</taxon>
        <taxon>Dikarya</taxon>
        <taxon>Ascomycota</taxon>
        <taxon>Pezizomycotina</taxon>
        <taxon>Sordariomycetes</taxon>
        <taxon>Hypocreomycetidae</taxon>
        <taxon>Glomerellales</taxon>
        <taxon>Glomerellaceae</taxon>
        <taxon>Colletotrichum</taxon>
        <taxon>Colletotrichum gloeosporioides species complex</taxon>
    </lineage>
</organism>
<feature type="transmembrane region" description="Helical" evidence="1">
    <location>
        <begin position="387"/>
        <end position="406"/>
    </location>
</feature>
<name>T0L2H1_COLGC</name>
<dbReference type="AlphaFoldDB" id="T0L2H1"/>
<accession>T0L2H1</accession>
<dbReference type="HOGENOM" id="CLU_010112_1_0_1"/>
<proteinExistence type="predicted"/>
<sequence length="523" mass="58404">MFNSSVFKIDKRMGDFHVTVAFNAFIEGGSYFLPGASMIISNTTTNGNLGDTALLPTFRDLVTNNVSKYALNVSQAAAIGSEWEKLEPADCGGLFNVSTCTGLTNFRNLVIVLKGSGWKRSETWNLSANNDRIWQPILPRDEFNTLWYSAQCAMSGTLTRDGFASCLTNCEKFFKWKNWEEDESRISISLQDWYRSQPVPDYHGFELDHCRAEPRNTTCSVALAKPLLLIVLISIFMKILTCMVVIKWNNAENAIVMAPIGGANIHFLTTMVANIPQLYLSSNYYVINSLITQMEMGWEWSEFSTKHRPLRVTKPKGQQTSTYRLQLPYKLSVPLMVSSVLMHWLLSNALFMVVSQGTYYVLGPSDYIVDPDSLPRDAAINLGSSRAHTLALFLVGILMMICPTILSRQKLPGQMPVVGSNSMAIAAACRVSPLAQVPTDSHEENNTHETELAELTGEYVQAMNGSDNQKKMIYFPLKWGEVKMPKGWFKHPADGQEPEEVGHLSFGTVLDCPSPPKDGRLYV</sequence>
<dbReference type="PANTHER" id="PTHR35395:SF1">
    <property type="entry name" value="DUF6536 DOMAIN-CONTAINING PROTEIN"/>
    <property type="match status" value="1"/>
</dbReference>
<keyword evidence="1" id="KW-0472">Membrane</keyword>
<dbReference type="Proteomes" id="UP000015530">
    <property type="component" value="Unassembled WGS sequence"/>
</dbReference>
<dbReference type="EMBL" id="AMYD01000235">
    <property type="protein sequence ID" value="EQB58659.1"/>
    <property type="molecule type" value="Genomic_DNA"/>
</dbReference>